<evidence type="ECO:0000256" key="9">
    <source>
        <dbReference type="SAM" id="Phobius"/>
    </source>
</evidence>
<proteinExistence type="inferred from homology"/>
<evidence type="ECO:0000256" key="4">
    <source>
        <dbReference type="ARBA" id="ARBA00022692"/>
    </source>
</evidence>
<dbReference type="Gene3D" id="1.20.1250.20">
    <property type="entry name" value="MFS general substrate transporter like domains"/>
    <property type="match status" value="1"/>
</dbReference>
<accession>A0AAD9I6C5</accession>
<feature type="transmembrane region" description="Helical" evidence="9">
    <location>
        <begin position="448"/>
        <end position="468"/>
    </location>
</feature>
<comment type="similarity">
    <text evidence="2 8">Belongs to the major facilitator superfamily. Sugar transporter (TC 2.A.1.1) family.</text>
</comment>
<comment type="caution">
    <text evidence="11">The sequence shown here is derived from an EMBL/GenBank/DDBJ whole genome shotgun (WGS) entry which is preliminary data.</text>
</comment>
<feature type="transmembrane region" description="Helical" evidence="9">
    <location>
        <begin position="106"/>
        <end position="125"/>
    </location>
</feature>
<sequence>MEEQQHEPLIASIESLQSGPASTATPPEASASSFVWLLTFSAGISGLLFGYDTGVISATLVSIDDSLSHRPLTPWDQSIITSSTALFALFLSPFSSVLADRLGRKRVILVADILFALGALVQALASHVSTMVLGRSVVGAAVGAASFIVPLYIAELAPAASRGRLVTMNALFVTLGQVVAYISGWAFAEHGDRHTSWRWMVGLGALPALLQLALLLFMPETPRWLVKAGRSQDARAVVAQLTGQGPGAGPLVEATVRSIELEIRQEDEARRLRGHGSHAGPRRSHGWRELVAVRRNRRALLIACLLQGLQQLCGFNSLMYFAGTIFALLGFSTPTLTALVVAVTNFAFTVAALVVVDRVGRRRVLLGSIPFMVLGLLLTAYGFSFIQLPSSSHVTIAAVSKPTSQSAANIVLLSIMMYVASYAIGLGNVPWMQSELFALNVRSLGSGLATATNWGANFVVGLTFLLLMDALSPTWTFVLYAGVCVGGYALIWRYYPETSRLSLEQAANLLEHDDWGVRSTP</sequence>
<name>A0AAD9I6C5_9PEZI</name>
<comment type="subcellular location">
    <subcellularLocation>
        <location evidence="1">Membrane</location>
        <topology evidence="1">Multi-pass membrane protein</topology>
    </subcellularLocation>
</comment>
<dbReference type="InterPro" id="IPR003663">
    <property type="entry name" value="Sugar/inositol_transpt"/>
</dbReference>
<feature type="transmembrane region" description="Helical" evidence="9">
    <location>
        <begin position="137"/>
        <end position="154"/>
    </location>
</feature>
<dbReference type="EMBL" id="JAQQPM010000005">
    <property type="protein sequence ID" value="KAK2071978.1"/>
    <property type="molecule type" value="Genomic_DNA"/>
</dbReference>
<dbReference type="PROSITE" id="PS50850">
    <property type="entry name" value="MFS"/>
    <property type="match status" value="1"/>
</dbReference>
<dbReference type="GO" id="GO:0016020">
    <property type="term" value="C:membrane"/>
    <property type="evidence" value="ECO:0007669"/>
    <property type="project" value="UniProtKB-SubCell"/>
</dbReference>
<dbReference type="Proteomes" id="UP001217918">
    <property type="component" value="Unassembled WGS sequence"/>
</dbReference>
<feature type="domain" description="Major facilitator superfamily (MFS) profile" evidence="10">
    <location>
        <begin position="38"/>
        <end position="499"/>
    </location>
</feature>
<dbReference type="PROSITE" id="PS00216">
    <property type="entry name" value="SUGAR_TRANSPORT_1"/>
    <property type="match status" value="2"/>
</dbReference>
<dbReference type="InterPro" id="IPR050814">
    <property type="entry name" value="Myo-inositol_Transporter"/>
</dbReference>
<dbReference type="PRINTS" id="PR00171">
    <property type="entry name" value="SUGRTRNSPORT"/>
</dbReference>
<dbReference type="InterPro" id="IPR020846">
    <property type="entry name" value="MFS_dom"/>
</dbReference>
<dbReference type="InterPro" id="IPR036259">
    <property type="entry name" value="MFS_trans_sf"/>
</dbReference>
<dbReference type="InterPro" id="IPR005828">
    <property type="entry name" value="MFS_sugar_transport-like"/>
</dbReference>
<protein>
    <recommendedName>
        <fullName evidence="10">Major facilitator superfamily (MFS) profile domain-containing protein</fullName>
    </recommendedName>
</protein>
<evidence type="ECO:0000256" key="1">
    <source>
        <dbReference type="ARBA" id="ARBA00004141"/>
    </source>
</evidence>
<keyword evidence="3 8" id="KW-0813">Transport</keyword>
<evidence type="ECO:0000256" key="3">
    <source>
        <dbReference type="ARBA" id="ARBA00022448"/>
    </source>
</evidence>
<evidence type="ECO:0000259" key="10">
    <source>
        <dbReference type="PROSITE" id="PS50850"/>
    </source>
</evidence>
<organism evidence="11 12">
    <name type="scientific">Phyllachora maydis</name>
    <dbReference type="NCBI Taxonomy" id="1825666"/>
    <lineage>
        <taxon>Eukaryota</taxon>
        <taxon>Fungi</taxon>
        <taxon>Dikarya</taxon>
        <taxon>Ascomycota</taxon>
        <taxon>Pezizomycotina</taxon>
        <taxon>Sordariomycetes</taxon>
        <taxon>Sordariomycetidae</taxon>
        <taxon>Phyllachorales</taxon>
        <taxon>Phyllachoraceae</taxon>
        <taxon>Phyllachora</taxon>
    </lineage>
</organism>
<keyword evidence="12" id="KW-1185">Reference proteome</keyword>
<dbReference type="NCBIfam" id="TIGR00879">
    <property type="entry name" value="SP"/>
    <property type="match status" value="1"/>
</dbReference>
<feature type="transmembrane region" description="Helical" evidence="9">
    <location>
        <begin position="34"/>
        <end position="59"/>
    </location>
</feature>
<dbReference type="Pfam" id="PF00083">
    <property type="entry name" value="Sugar_tr"/>
    <property type="match status" value="1"/>
</dbReference>
<dbReference type="FunFam" id="1.20.1250.20:FF:000073">
    <property type="entry name" value="MFS myo-inositol transporter, putative"/>
    <property type="match status" value="1"/>
</dbReference>
<evidence type="ECO:0000313" key="12">
    <source>
        <dbReference type="Proteomes" id="UP001217918"/>
    </source>
</evidence>
<dbReference type="SUPFAM" id="SSF103473">
    <property type="entry name" value="MFS general substrate transporter"/>
    <property type="match status" value="1"/>
</dbReference>
<evidence type="ECO:0000313" key="11">
    <source>
        <dbReference type="EMBL" id="KAK2071978.1"/>
    </source>
</evidence>
<evidence type="ECO:0000256" key="7">
    <source>
        <dbReference type="ARBA" id="ARBA00049119"/>
    </source>
</evidence>
<evidence type="ECO:0000256" key="2">
    <source>
        <dbReference type="ARBA" id="ARBA00010992"/>
    </source>
</evidence>
<evidence type="ECO:0000256" key="6">
    <source>
        <dbReference type="ARBA" id="ARBA00023136"/>
    </source>
</evidence>
<dbReference type="PANTHER" id="PTHR48020">
    <property type="entry name" value="PROTON MYO-INOSITOL COTRANSPORTER"/>
    <property type="match status" value="1"/>
</dbReference>
<feature type="transmembrane region" description="Helical" evidence="9">
    <location>
        <begin position="335"/>
        <end position="356"/>
    </location>
</feature>
<gene>
    <name evidence="11" type="ORF">P8C59_006359</name>
</gene>
<dbReference type="PROSITE" id="PS00217">
    <property type="entry name" value="SUGAR_TRANSPORT_2"/>
    <property type="match status" value="1"/>
</dbReference>
<reference evidence="11" key="1">
    <citation type="journal article" date="2023" name="Mol. Plant Microbe Interact.">
        <title>Elucidating the Obligate Nature and Biological Capacity of an Invasive Fungal Corn Pathogen.</title>
        <authorList>
            <person name="MacCready J.S."/>
            <person name="Roggenkamp E.M."/>
            <person name="Gdanetz K."/>
            <person name="Chilvers M.I."/>
        </authorList>
    </citation>
    <scope>NUCLEOTIDE SEQUENCE</scope>
    <source>
        <strain evidence="11">PM02</strain>
    </source>
</reference>
<dbReference type="PANTHER" id="PTHR48020:SF12">
    <property type="entry name" value="PROTON MYO-INOSITOL COTRANSPORTER"/>
    <property type="match status" value="1"/>
</dbReference>
<dbReference type="InterPro" id="IPR005829">
    <property type="entry name" value="Sugar_transporter_CS"/>
</dbReference>
<evidence type="ECO:0000256" key="8">
    <source>
        <dbReference type="RuleBase" id="RU003346"/>
    </source>
</evidence>
<evidence type="ECO:0000256" key="5">
    <source>
        <dbReference type="ARBA" id="ARBA00022989"/>
    </source>
</evidence>
<feature type="transmembrane region" description="Helical" evidence="9">
    <location>
        <begin position="406"/>
        <end position="427"/>
    </location>
</feature>
<feature type="transmembrane region" description="Helical" evidence="9">
    <location>
        <begin position="474"/>
        <end position="495"/>
    </location>
</feature>
<comment type="catalytic activity">
    <reaction evidence="7">
        <text>myo-inositol(out) + H(+)(out) = myo-inositol(in) + H(+)(in)</text>
        <dbReference type="Rhea" id="RHEA:60364"/>
        <dbReference type="ChEBI" id="CHEBI:15378"/>
        <dbReference type="ChEBI" id="CHEBI:17268"/>
    </reaction>
</comment>
<keyword evidence="5 9" id="KW-1133">Transmembrane helix</keyword>
<dbReference type="GO" id="GO:1904679">
    <property type="term" value="P:myo-inositol import across plasma membrane"/>
    <property type="evidence" value="ECO:0007669"/>
    <property type="project" value="TreeGrafter"/>
</dbReference>
<feature type="transmembrane region" description="Helical" evidence="9">
    <location>
        <begin position="300"/>
        <end position="329"/>
    </location>
</feature>
<dbReference type="AlphaFoldDB" id="A0AAD9I6C5"/>
<keyword evidence="4 9" id="KW-0812">Transmembrane</keyword>
<feature type="transmembrane region" description="Helical" evidence="9">
    <location>
        <begin position="166"/>
        <end position="187"/>
    </location>
</feature>
<feature type="transmembrane region" description="Helical" evidence="9">
    <location>
        <begin position="199"/>
        <end position="217"/>
    </location>
</feature>
<dbReference type="GO" id="GO:0005366">
    <property type="term" value="F:myo-inositol:proton symporter activity"/>
    <property type="evidence" value="ECO:0007669"/>
    <property type="project" value="TreeGrafter"/>
</dbReference>
<keyword evidence="6 9" id="KW-0472">Membrane</keyword>
<feature type="transmembrane region" description="Helical" evidence="9">
    <location>
        <begin position="363"/>
        <end position="386"/>
    </location>
</feature>
<feature type="transmembrane region" description="Helical" evidence="9">
    <location>
        <begin position="79"/>
        <end position="99"/>
    </location>
</feature>